<dbReference type="InterPro" id="IPR050491">
    <property type="entry name" value="AmpC-like"/>
</dbReference>
<dbReference type="RefSeq" id="WP_343949001.1">
    <property type="nucleotide sequence ID" value="NZ_BAAAHQ010000006.1"/>
</dbReference>
<dbReference type="PANTHER" id="PTHR46825:SF7">
    <property type="entry name" value="D-ALANYL-D-ALANINE CARBOXYPEPTIDASE"/>
    <property type="match status" value="1"/>
</dbReference>
<dbReference type="GO" id="GO:0016787">
    <property type="term" value="F:hydrolase activity"/>
    <property type="evidence" value="ECO:0007669"/>
    <property type="project" value="UniProtKB-KW"/>
</dbReference>
<evidence type="ECO:0000313" key="3">
    <source>
        <dbReference type="EMBL" id="GAA0918354.1"/>
    </source>
</evidence>
<evidence type="ECO:0000259" key="2">
    <source>
        <dbReference type="Pfam" id="PF24491"/>
    </source>
</evidence>
<name>A0ABN1NWV6_9ACTN</name>
<evidence type="ECO:0000259" key="1">
    <source>
        <dbReference type="Pfam" id="PF00144"/>
    </source>
</evidence>
<protein>
    <submittedName>
        <fullName evidence="3">Serine hydrolase domain-containing protein</fullName>
    </submittedName>
</protein>
<dbReference type="Pfam" id="PF24491">
    <property type="entry name" value="DUF7586"/>
    <property type="match status" value="1"/>
</dbReference>
<dbReference type="Proteomes" id="UP001501578">
    <property type="component" value="Unassembled WGS sequence"/>
</dbReference>
<gene>
    <name evidence="3" type="ORF">GCM10009560_15240</name>
</gene>
<dbReference type="SUPFAM" id="SSF56601">
    <property type="entry name" value="beta-lactamase/transpeptidase-like"/>
    <property type="match status" value="1"/>
</dbReference>
<dbReference type="Gene3D" id="3.40.710.10">
    <property type="entry name" value="DD-peptidase/beta-lactamase superfamily"/>
    <property type="match status" value="1"/>
</dbReference>
<keyword evidence="3" id="KW-0378">Hydrolase</keyword>
<dbReference type="InterPro" id="IPR056008">
    <property type="entry name" value="DUF7586"/>
</dbReference>
<organism evidence="3 4">
    <name type="scientific">Nonomuraea longicatena</name>
    <dbReference type="NCBI Taxonomy" id="83682"/>
    <lineage>
        <taxon>Bacteria</taxon>
        <taxon>Bacillati</taxon>
        <taxon>Actinomycetota</taxon>
        <taxon>Actinomycetes</taxon>
        <taxon>Streptosporangiales</taxon>
        <taxon>Streptosporangiaceae</taxon>
        <taxon>Nonomuraea</taxon>
    </lineage>
</organism>
<evidence type="ECO:0000313" key="4">
    <source>
        <dbReference type="Proteomes" id="UP001501578"/>
    </source>
</evidence>
<sequence length="433" mass="46550">MTDVSETTARALLRRLAAEQRQSRLPSVVAAVVRDGRTVWSGARGGEAGPDTQYRLGSITKSMVAVLVMRLRDEGLLDLGDPYGRHVPGTPFGEVSVGQLLSHTGGLAAEPPTQWWERTPGLPVGELFPLLDPGLQRHRPGRVFHYSNLGYALLGELVAVRRGVSWLRALRQEVLEPLGMRRTDARPQAPHAIGYAVHPFADVLLEEPEHDAGAMAPAGQLWSSAHDLARWAAFLAGECGEVLAAATLAEMREPVAGGEYGLGVELSSAGGRRLVGHGGSMPGFQSSVWADPDQRSGALFLTNSTAGPRPGLAADLLAMLEEHEPRLPAEWRPVRADPRLLELTGLWHWGPRPYTLSLLPERGLLLAPMGGPAGRGSRFVPQDDGTWLGLDGYHAGELLRVGERHLDVNTFVFTRVPYEAGTPVPGGAGDWSG</sequence>
<dbReference type="InterPro" id="IPR001466">
    <property type="entry name" value="Beta-lactam-related"/>
</dbReference>
<dbReference type="PANTHER" id="PTHR46825">
    <property type="entry name" value="D-ALANYL-D-ALANINE-CARBOXYPEPTIDASE/ENDOPEPTIDASE AMPH"/>
    <property type="match status" value="1"/>
</dbReference>
<accession>A0ABN1NWV6</accession>
<feature type="domain" description="DUF7586" evidence="2">
    <location>
        <begin position="337"/>
        <end position="415"/>
    </location>
</feature>
<keyword evidence="4" id="KW-1185">Reference proteome</keyword>
<feature type="domain" description="Beta-lactamase-related" evidence="1">
    <location>
        <begin position="15"/>
        <end position="315"/>
    </location>
</feature>
<dbReference type="Pfam" id="PF00144">
    <property type="entry name" value="Beta-lactamase"/>
    <property type="match status" value="1"/>
</dbReference>
<proteinExistence type="predicted"/>
<reference evidence="3 4" key="1">
    <citation type="journal article" date="2019" name="Int. J. Syst. Evol. Microbiol.">
        <title>The Global Catalogue of Microorganisms (GCM) 10K type strain sequencing project: providing services to taxonomists for standard genome sequencing and annotation.</title>
        <authorList>
            <consortium name="The Broad Institute Genomics Platform"/>
            <consortium name="The Broad Institute Genome Sequencing Center for Infectious Disease"/>
            <person name="Wu L."/>
            <person name="Ma J."/>
        </authorList>
    </citation>
    <scope>NUCLEOTIDE SEQUENCE [LARGE SCALE GENOMIC DNA]</scope>
    <source>
        <strain evidence="3 4">JCM 11136</strain>
    </source>
</reference>
<dbReference type="InterPro" id="IPR012338">
    <property type="entry name" value="Beta-lactam/transpept-like"/>
</dbReference>
<comment type="caution">
    <text evidence="3">The sequence shown here is derived from an EMBL/GenBank/DDBJ whole genome shotgun (WGS) entry which is preliminary data.</text>
</comment>
<dbReference type="EMBL" id="BAAAHQ010000006">
    <property type="protein sequence ID" value="GAA0918354.1"/>
    <property type="molecule type" value="Genomic_DNA"/>
</dbReference>